<proteinExistence type="predicted"/>
<comment type="caution">
    <text evidence="2">The sequence shown here is derived from an EMBL/GenBank/DDBJ whole genome shotgun (WGS) entry which is preliminary data.</text>
</comment>
<gene>
    <name evidence="2" type="ORF">FYJ65_07425</name>
</gene>
<evidence type="ECO:0000313" key="2">
    <source>
        <dbReference type="EMBL" id="MST71144.1"/>
    </source>
</evidence>
<reference evidence="2 3" key="1">
    <citation type="submission" date="2019-08" db="EMBL/GenBank/DDBJ databases">
        <title>In-depth cultivation of the pig gut microbiome towards novel bacterial diversity and tailored functional studies.</title>
        <authorList>
            <person name="Wylensek D."/>
            <person name="Hitch T.C.A."/>
            <person name="Clavel T."/>
        </authorList>
    </citation>
    <scope>NUCLEOTIDE SEQUENCE [LARGE SCALE GENOMIC DNA]</scope>
    <source>
        <strain evidence="2 3">WCA-MUC-591-APC-4B</strain>
    </source>
</reference>
<feature type="transmembrane region" description="Helical" evidence="1">
    <location>
        <begin position="64"/>
        <end position="85"/>
    </location>
</feature>
<keyword evidence="1" id="KW-1133">Transmembrane helix</keyword>
<keyword evidence="1" id="KW-0812">Transmembrane</keyword>
<dbReference type="PANTHER" id="PTHR39174:SF1">
    <property type="entry name" value="INNER MEMBRANE PROTEIN"/>
    <property type="match status" value="1"/>
</dbReference>
<keyword evidence="1" id="KW-0472">Membrane</keyword>
<protein>
    <submittedName>
        <fullName evidence="2">DUF997 family protein</fullName>
    </submittedName>
</protein>
<dbReference type="Pfam" id="PF06196">
    <property type="entry name" value="DUF997"/>
    <property type="match status" value="1"/>
</dbReference>
<dbReference type="EMBL" id="VUNA01000014">
    <property type="protein sequence ID" value="MST71144.1"/>
    <property type="molecule type" value="Genomic_DNA"/>
</dbReference>
<organism evidence="2 3">
    <name type="scientific">Mogibacterium kristiansenii</name>
    <dbReference type="NCBI Taxonomy" id="2606708"/>
    <lineage>
        <taxon>Bacteria</taxon>
        <taxon>Bacillati</taxon>
        <taxon>Bacillota</taxon>
        <taxon>Clostridia</taxon>
        <taxon>Peptostreptococcales</taxon>
        <taxon>Anaerovoracaceae</taxon>
        <taxon>Mogibacterium</taxon>
    </lineage>
</organism>
<dbReference type="PANTHER" id="PTHR39174">
    <property type="entry name" value="INNER MEMBRANE PROTEIN-RELATED"/>
    <property type="match status" value="1"/>
</dbReference>
<evidence type="ECO:0000256" key="1">
    <source>
        <dbReference type="SAM" id="Phobius"/>
    </source>
</evidence>
<feature type="transmembrane region" description="Helical" evidence="1">
    <location>
        <begin position="33"/>
        <end position="52"/>
    </location>
</feature>
<dbReference type="Proteomes" id="UP000469424">
    <property type="component" value="Unassembled WGS sequence"/>
</dbReference>
<sequence>MVFFVETIPKGEKMNNKMSKSEKEKQIRREAKATIILFLICFVWNVGCAYGLSGCSVRVLGLPLWWVLSTPGVFVIAVVGVIFLVRKVFVDFDLDEESEGGAHHAE</sequence>
<keyword evidence="3" id="KW-1185">Reference proteome</keyword>
<accession>A0A6N7XJK9</accession>
<dbReference type="AlphaFoldDB" id="A0A6N7XJK9"/>
<dbReference type="InterPro" id="IPR010398">
    <property type="entry name" value="DUF997"/>
</dbReference>
<name>A0A6N7XJK9_9FIRM</name>
<evidence type="ECO:0000313" key="3">
    <source>
        <dbReference type="Proteomes" id="UP000469424"/>
    </source>
</evidence>